<evidence type="ECO:0000313" key="4">
    <source>
        <dbReference type="Proteomes" id="UP000317982"/>
    </source>
</evidence>
<keyword evidence="1" id="KW-1133">Transmembrane helix</keyword>
<dbReference type="Proteomes" id="UP000317982">
    <property type="component" value="Unassembled WGS sequence"/>
</dbReference>
<keyword evidence="1" id="KW-0812">Transmembrane</keyword>
<keyword evidence="4" id="KW-1185">Reference proteome</keyword>
<evidence type="ECO:0000256" key="1">
    <source>
        <dbReference type="SAM" id="Phobius"/>
    </source>
</evidence>
<dbReference type="InParanoid" id="A0A545AS44"/>
<protein>
    <submittedName>
        <fullName evidence="3">DUF4126 domain-containing protein</fullName>
    </submittedName>
</protein>
<reference evidence="3 4" key="1">
    <citation type="submission" date="2019-07" db="EMBL/GenBank/DDBJ databases">
        <title>Cryptosporangium phraense sp. nov., isolated from plant litter.</title>
        <authorList>
            <person name="Suriyachadkun C."/>
        </authorList>
    </citation>
    <scope>NUCLEOTIDE SEQUENCE [LARGE SCALE GENOMIC DNA]</scope>
    <source>
        <strain evidence="3 4">A-T 5661</strain>
    </source>
</reference>
<sequence length="210" mass="21887">MLEFLTGTGLAASSGLNAYIPLLTLGVLSRFTDTVTLPAGWQWLDSGWALVILAALLAIEMVADKVPVVDSLNDVLQTVVRPTAGGLAFGATATSDAVTVNDPGSFVEHGAWVPIAVGVVLALVVHAGKATARPVLNAGSAGFAAPVVSVLEDVASVGLSLLALLAPVLVVVALVAMVAFFVWAYRKIRARRRLRKTRKNAVIQSDPLLR</sequence>
<dbReference type="EMBL" id="VIRS01000009">
    <property type="protein sequence ID" value="TQS44157.1"/>
    <property type="molecule type" value="Genomic_DNA"/>
</dbReference>
<dbReference type="RefSeq" id="WP_142705150.1">
    <property type="nucleotide sequence ID" value="NZ_VIRS01000009.1"/>
</dbReference>
<evidence type="ECO:0000313" key="3">
    <source>
        <dbReference type="EMBL" id="TQS44157.1"/>
    </source>
</evidence>
<evidence type="ECO:0000259" key="2">
    <source>
        <dbReference type="Pfam" id="PF13548"/>
    </source>
</evidence>
<dbReference type="OrthoDB" id="161516at2"/>
<proteinExistence type="predicted"/>
<dbReference type="AlphaFoldDB" id="A0A545AS44"/>
<feature type="transmembrane region" description="Helical" evidence="1">
    <location>
        <begin position="12"/>
        <end position="31"/>
    </location>
</feature>
<feature type="transmembrane region" description="Helical" evidence="1">
    <location>
        <begin position="43"/>
        <end position="63"/>
    </location>
</feature>
<organism evidence="3 4">
    <name type="scientific">Cryptosporangium phraense</name>
    <dbReference type="NCBI Taxonomy" id="2593070"/>
    <lineage>
        <taxon>Bacteria</taxon>
        <taxon>Bacillati</taxon>
        <taxon>Actinomycetota</taxon>
        <taxon>Actinomycetes</taxon>
        <taxon>Cryptosporangiales</taxon>
        <taxon>Cryptosporangiaceae</taxon>
        <taxon>Cryptosporangium</taxon>
    </lineage>
</organism>
<comment type="caution">
    <text evidence="3">The sequence shown here is derived from an EMBL/GenBank/DDBJ whole genome shotgun (WGS) entry which is preliminary data.</text>
</comment>
<dbReference type="InterPro" id="IPR025196">
    <property type="entry name" value="DUF4126"/>
</dbReference>
<keyword evidence="1" id="KW-0472">Membrane</keyword>
<accession>A0A545AS44</accession>
<gene>
    <name evidence="3" type="ORF">FL583_14470</name>
</gene>
<dbReference type="Pfam" id="PF13548">
    <property type="entry name" value="DUF4126"/>
    <property type="match status" value="1"/>
</dbReference>
<feature type="transmembrane region" description="Helical" evidence="1">
    <location>
        <begin position="157"/>
        <end position="185"/>
    </location>
</feature>
<feature type="transmembrane region" description="Helical" evidence="1">
    <location>
        <begin position="111"/>
        <end position="128"/>
    </location>
</feature>
<name>A0A545AS44_9ACTN</name>
<feature type="domain" description="DUF4126" evidence="2">
    <location>
        <begin position="5"/>
        <end position="187"/>
    </location>
</feature>
<feature type="transmembrane region" description="Helical" evidence="1">
    <location>
        <begin position="135"/>
        <end position="151"/>
    </location>
</feature>